<protein>
    <submittedName>
        <fullName evidence="1">Uncharacterized protein</fullName>
    </submittedName>
</protein>
<dbReference type="EMBL" id="MT141315">
    <property type="protein sequence ID" value="QJA58242.1"/>
    <property type="molecule type" value="Genomic_DNA"/>
</dbReference>
<accession>A0A6M3IP58</accession>
<reference evidence="1" key="1">
    <citation type="submission" date="2020-03" db="EMBL/GenBank/DDBJ databases">
        <title>The deep terrestrial virosphere.</title>
        <authorList>
            <person name="Holmfeldt K."/>
            <person name="Nilsson E."/>
            <person name="Simone D."/>
            <person name="Lopez-Fernandez M."/>
            <person name="Wu X."/>
            <person name="de Brujin I."/>
            <person name="Lundin D."/>
            <person name="Andersson A."/>
            <person name="Bertilsson S."/>
            <person name="Dopson M."/>
        </authorList>
    </citation>
    <scope>NUCLEOTIDE SEQUENCE</scope>
    <source>
        <strain evidence="1">MM415B01477</strain>
    </source>
</reference>
<sequence>MKCDSCIHIIVEPPTMDSPYGEYACGKGHWEGGPIPDETIKEDPWKYCKDYKEDT</sequence>
<name>A0A6M3IP58_9ZZZZ</name>
<dbReference type="AlphaFoldDB" id="A0A6M3IP58"/>
<evidence type="ECO:0000313" key="1">
    <source>
        <dbReference type="EMBL" id="QJA58242.1"/>
    </source>
</evidence>
<organism evidence="1">
    <name type="scientific">viral metagenome</name>
    <dbReference type="NCBI Taxonomy" id="1070528"/>
    <lineage>
        <taxon>unclassified sequences</taxon>
        <taxon>metagenomes</taxon>
        <taxon>organismal metagenomes</taxon>
    </lineage>
</organism>
<gene>
    <name evidence="1" type="ORF">MM415B01477_0004</name>
</gene>
<proteinExistence type="predicted"/>